<gene>
    <name evidence="1" type="ORF">DPX39_050033200</name>
</gene>
<comment type="caution">
    <text evidence="1">The sequence shown here is derived from an EMBL/GenBank/DDBJ whole genome shotgun (WGS) entry which is preliminary data.</text>
</comment>
<protein>
    <submittedName>
        <fullName evidence="1">IQ calmodulin-binding motif containing protein</fullName>
    </submittedName>
</protein>
<dbReference type="Proteomes" id="UP000266743">
    <property type="component" value="Chromosome 5"/>
</dbReference>
<organism evidence="1 2">
    <name type="scientific">Trypanosoma brucei equiperdum</name>
    <dbReference type="NCBI Taxonomy" id="630700"/>
    <lineage>
        <taxon>Eukaryota</taxon>
        <taxon>Discoba</taxon>
        <taxon>Euglenozoa</taxon>
        <taxon>Kinetoplastea</taxon>
        <taxon>Metakinetoplastina</taxon>
        <taxon>Trypanosomatida</taxon>
        <taxon>Trypanosomatidae</taxon>
        <taxon>Trypanosoma</taxon>
    </lineage>
</organism>
<dbReference type="AlphaFoldDB" id="A0A3L6L8G6"/>
<dbReference type="EMBL" id="QSBY01000005">
    <property type="protein sequence ID" value="RHW72478.1"/>
    <property type="molecule type" value="Genomic_DNA"/>
</dbReference>
<dbReference type="PROSITE" id="PS50096">
    <property type="entry name" value="IQ"/>
    <property type="match status" value="4"/>
</dbReference>
<dbReference type="SMART" id="SM00015">
    <property type="entry name" value="IQ"/>
    <property type="match status" value="4"/>
</dbReference>
<proteinExistence type="predicted"/>
<dbReference type="Pfam" id="PF00612">
    <property type="entry name" value="IQ"/>
    <property type="match status" value="2"/>
</dbReference>
<evidence type="ECO:0000313" key="1">
    <source>
        <dbReference type="EMBL" id="RHW72478.1"/>
    </source>
</evidence>
<reference evidence="1 2" key="1">
    <citation type="submission" date="2018-09" db="EMBL/GenBank/DDBJ databases">
        <title>whole genome sequence of T. equiperdum IVM-t1 strain.</title>
        <authorList>
            <person name="Suganuma K."/>
        </authorList>
    </citation>
    <scope>NUCLEOTIDE SEQUENCE [LARGE SCALE GENOMIC DNA]</scope>
    <source>
        <strain evidence="1 2">IVM-t1</strain>
    </source>
</reference>
<sequence length="751" mass="88132">MVDEKLPTLFSPSATVSFAARSTLSRATLFTTLLPSLGTTKVESPRPPPSSRLYAKRHSSVYSRHPLETIVTDQSSSSSAWWAANTENKRYASIATMKVQALEEKFNEQLKSYNAFHPVVVDGGAYSTQAIQRRFNGESVSDSLSKLTDFAATRSVRSTFDDSFVSTMEKISGVQGNFTPRTVERKRAAVITPDGLELSSSSLSLHSDKFTAGIELWLRENKASEEELRQKRLFYDSQRAKSEQRERSQYRQKWQAKLDALHDERLDAFAHSKHSNVLSKRVSIVENLTAATEQRILWSKFLSSEANAESAGSPRTKFTSTWTSNKSASNNELHEWIEGKWHNSTHRHEEAALKIQCAYRCFCAKEEVARRRYARRMVFAGVLSREKEAEAKWENALRMRVSSYDTGGNTMNRLNPSIKLLKEKLLAVVVRRRNTKAQEERYRREIEEYAATSIQRVYRGYLGRFWVKLMRNGDPVEQLRLIRIGRVVVCLQARWRGCLARAAIERQRAAVLVLQRLVRSRAAFLDLCRKRRERRMEVEYGIHKHYIKVIIRFLKRCVNDRKEYMKERWDQLFLIQRIGRGRIGRGIVEKSYKRRCAAQLVVALAIQRRYRGWRGRVKAQYEREQRAEKYLQLCRTDAVQVIERSWRFARGYYIEKSRKARKEAERIARILRRQRREKLNLRRMRIAALKIQYWYFNARYVREVRMKRIEQRRELVRSESAERILRFYREYKFRANRQSPVETAPAAEEEN</sequence>
<dbReference type="InterPro" id="IPR000048">
    <property type="entry name" value="IQ_motif_EF-hand-BS"/>
</dbReference>
<accession>A0A3L6L8G6</accession>
<evidence type="ECO:0000313" key="2">
    <source>
        <dbReference type="Proteomes" id="UP000266743"/>
    </source>
</evidence>
<name>A0A3L6L8G6_9TRYP</name>